<sequence length="658" mass="66472">MRACLTLAAALTLVAPAIPAVATAPVSATQSIAVAAAAPDISLANTKAHLQQLQTIATNNGGTRRSTTAGYTASVNYVYDKLVAAGFSVVKQTCASGCTSGAGPNIIADWPGGGGDANTVYMLGAHLDSVTAGPGINDNGSGSSTILEIALTLAAQNPAMLNHARFGWWTDEEQGLNGSEYYVSTLSTTERAKIKGYFNFDMVASTNGGYFINRITSAIGQTVKAYYDSIGVQTEENTEGAGRSDDASFNSAGIQTSGVAAGASAIKTSAQATKWGGTAGASYDPCYHKACDTYPSNISDTVLDRAGDAAAYALWNYAVGTPASNDFSLSASPTSGSVSPGGSLTTTVSTALTNGSAQSISLTSTGTPSGVTVSFSPSTVTTGGSSTATITASASAAPGTYTITLTGTGTSATHSATYTLTVNGAPGCSQTNATDVTIPDNTTVESLITISGCAGNAGAGSTVEVHIVHTYIGDLVVSLIAPDGSVYTLSNRAGGSTDNIDTTYTVNLSSEVANGTWRLRVQDAASGDTGYVNSWTLNLAGSTPPACSGTNGTDVTVPDNTTVNSAITIAGCTGNAGSTSTVEVHIVHTYVGDLVVSLVAPDGSVYALRNRTGGSADNIDQTFTVNLSTEVRNGTWNLRVQDAASADTGYINSWTLTL</sequence>
<dbReference type="Gene3D" id="3.40.630.10">
    <property type="entry name" value="Zn peptidases"/>
    <property type="match status" value="1"/>
</dbReference>
<evidence type="ECO:0000259" key="8">
    <source>
        <dbReference type="PROSITE" id="PS51829"/>
    </source>
</evidence>
<dbReference type="Pfam" id="PF01483">
    <property type="entry name" value="P_proprotein"/>
    <property type="match status" value="2"/>
</dbReference>
<dbReference type="Pfam" id="PF04389">
    <property type="entry name" value="Peptidase_M28"/>
    <property type="match status" value="1"/>
</dbReference>
<dbReference type="EMBL" id="JBHSAY010000010">
    <property type="protein sequence ID" value="MFC4133352.1"/>
    <property type="molecule type" value="Genomic_DNA"/>
</dbReference>
<dbReference type="InterPro" id="IPR041756">
    <property type="entry name" value="M28_SGAP-like"/>
</dbReference>
<evidence type="ECO:0000256" key="1">
    <source>
        <dbReference type="ARBA" id="ARBA00005957"/>
    </source>
</evidence>
<evidence type="ECO:0000256" key="4">
    <source>
        <dbReference type="ARBA" id="ARBA00022729"/>
    </source>
</evidence>
<protein>
    <submittedName>
        <fullName evidence="9">M28 family peptidase</fullName>
    </submittedName>
</protein>
<proteinExistence type="inferred from homology"/>
<dbReference type="InterPro" id="IPR008979">
    <property type="entry name" value="Galactose-bd-like_sf"/>
</dbReference>
<dbReference type="SUPFAM" id="SSF49785">
    <property type="entry name" value="Galactose-binding domain-like"/>
    <property type="match status" value="2"/>
</dbReference>
<comment type="similarity">
    <text evidence="1">Belongs to the peptidase M28 family. M28A subfamily.</text>
</comment>
<feature type="chain" id="PRO_5047460421" evidence="7">
    <location>
        <begin position="23"/>
        <end position="658"/>
    </location>
</feature>
<comment type="caution">
    <text evidence="9">The sequence shown here is derived from an EMBL/GenBank/DDBJ whole genome shotgun (WGS) entry which is preliminary data.</text>
</comment>
<organism evidence="9 10">
    <name type="scientific">Hamadaea flava</name>
    <dbReference type="NCBI Taxonomy" id="1742688"/>
    <lineage>
        <taxon>Bacteria</taxon>
        <taxon>Bacillati</taxon>
        <taxon>Actinomycetota</taxon>
        <taxon>Actinomycetes</taxon>
        <taxon>Micromonosporales</taxon>
        <taxon>Micromonosporaceae</taxon>
        <taxon>Hamadaea</taxon>
    </lineage>
</organism>
<keyword evidence="2" id="KW-0645">Protease</keyword>
<evidence type="ECO:0000313" key="10">
    <source>
        <dbReference type="Proteomes" id="UP001595816"/>
    </source>
</evidence>
<dbReference type="Proteomes" id="UP001595816">
    <property type="component" value="Unassembled WGS sequence"/>
</dbReference>
<feature type="domain" description="P/Homo B" evidence="8">
    <location>
        <begin position="546"/>
        <end position="658"/>
    </location>
</feature>
<dbReference type="RefSeq" id="WP_253763845.1">
    <property type="nucleotide sequence ID" value="NZ_JAMZDZ010000001.1"/>
</dbReference>
<dbReference type="CDD" id="cd03876">
    <property type="entry name" value="M28_SGAP_like"/>
    <property type="match status" value="1"/>
</dbReference>
<evidence type="ECO:0000256" key="7">
    <source>
        <dbReference type="SAM" id="SignalP"/>
    </source>
</evidence>
<keyword evidence="3" id="KW-0479">Metal-binding</keyword>
<dbReference type="Gene3D" id="2.60.120.260">
    <property type="entry name" value="Galactose-binding domain-like"/>
    <property type="match status" value="2"/>
</dbReference>
<dbReference type="PROSITE" id="PS51829">
    <property type="entry name" value="P_HOMO_B"/>
    <property type="match status" value="2"/>
</dbReference>
<evidence type="ECO:0000256" key="3">
    <source>
        <dbReference type="ARBA" id="ARBA00022723"/>
    </source>
</evidence>
<gene>
    <name evidence="9" type="ORF">ACFOZ4_22305</name>
</gene>
<evidence type="ECO:0000256" key="2">
    <source>
        <dbReference type="ARBA" id="ARBA00022670"/>
    </source>
</evidence>
<evidence type="ECO:0000256" key="6">
    <source>
        <dbReference type="ARBA" id="ARBA00022833"/>
    </source>
</evidence>
<dbReference type="SUPFAM" id="SSF53187">
    <property type="entry name" value="Zn-dependent exopeptidases"/>
    <property type="match status" value="1"/>
</dbReference>
<feature type="domain" description="P/Homo B" evidence="8">
    <location>
        <begin position="421"/>
        <end position="545"/>
    </location>
</feature>
<dbReference type="PANTHER" id="PTHR12147">
    <property type="entry name" value="METALLOPEPTIDASE M28 FAMILY MEMBER"/>
    <property type="match status" value="1"/>
</dbReference>
<dbReference type="InterPro" id="IPR045175">
    <property type="entry name" value="M28_fam"/>
</dbReference>
<reference evidence="10" key="1">
    <citation type="journal article" date="2019" name="Int. J. Syst. Evol. Microbiol.">
        <title>The Global Catalogue of Microorganisms (GCM) 10K type strain sequencing project: providing services to taxonomists for standard genome sequencing and annotation.</title>
        <authorList>
            <consortium name="The Broad Institute Genomics Platform"/>
            <consortium name="The Broad Institute Genome Sequencing Center for Infectious Disease"/>
            <person name="Wu L."/>
            <person name="Ma J."/>
        </authorList>
    </citation>
    <scope>NUCLEOTIDE SEQUENCE [LARGE SCALE GENOMIC DNA]</scope>
    <source>
        <strain evidence="10">CGMCC 4.7289</strain>
    </source>
</reference>
<evidence type="ECO:0000256" key="5">
    <source>
        <dbReference type="ARBA" id="ARBA00022801"/>
    </source>
</evidence>
<feature type="signal peptide" evidence="7">
    <location>
        <begin position="1"/>
        <end position="22"/>
    </location>
</feature>
<dbReference type="PANTHER" id="PTHR12147:SF26">
    <property type="entry name" value="PEPTIDASE M28 DOMAIN-CONTAINING PROTEIN"/>
    <property type="match status" value="1"/>
</dbReference>
<keyword evidence="4 7" id="KW-0732">Signal</keyword>
<keyword evidence="6" id="KW-0862">Zinc</keyword>
<evidence type="ECO:0000313" key="9">
    <source>
        <dbReference type="EMBL" id="MFC4133352.1"/>
    </source>
</evidence>
<keyword evidence="10" id="KW-1185">Reference proteome</keyword>
<accession>A0ABV8LQN8</accession>
<name>A0ABV8LQN8_9ACTN</name>
<keyword evidence="5" id="KW-0378">Hydrolase</keyword>
<dbReference type="InterPro" id="IPR007484">
    <property type="entry name" value="Peptidase_M28"/>
</dbReference>
<dbReference type="InterPro" id="IPR002884">
    <property type="entry name" value="P_dom"/>
</dbReference>